<name>A0A5C5ZL88_9BACT</name>
<dbReference type="Gene3D" id="3.40.50.720">
    <property type="entry name" value="NAD(P)-binding Rossmann-like Domain"/>
    <property type="match status" value="1"/>
</dbReference>
<dbReference type="OrthoDB" id="9801773at2"/>
<sequence length="477" mass="51905">MPAAEHYVASTSLPVSETDAFSYHDRPGALQRLIPPWESAIVERSDGSLAVGSEVVLKTSLFGVPLRWLARHTEYDPPQLFADTQVSGPFAQWDHRHSFSNGVANDAADNPSQTILQDHCVMKDAVTYRLPLGMIGKMMGGGLVKGKLESMFAYRHRVTRDDLQLLREYPFERPLNIAISGSTGLVGSALGHLVTLLGHSVTRLVRSPDPEDPDAIAPWSEGFDRESLQQVDAVVHLAGKPIGDSRWTAQSKKEMVSSRVVKTRELCDLLAGLENGPKTLICASATGYFGDRGDEVLDESSAPGDGFLPDLCVGWERACDSARAAGIRVVNTRFGIVLSPRGGALSQMLLPAKFCGGRLGSGDQWWSWIGLDDCIGAIYHALMRDDVSGPMNVVSPQPMTNKEFAATLGRVIRRPALMPAPAFALRMALGEMADALLLASARVTPDVLVDSGYRFRFTNLESQLSYLLGRESRESIE</sequence>
<proteinExistence type="inferred from homology"/>
<comment type="caution">
    <text evidence="6">The sequence shown here is derived from an EMBL/GenBank/DDBJ whole genome shotgun (WGS) entry which is preliminary data.</text>
</comment>
<dbReference type="CDD" id="cd05242">
    <property type="entry name" value="SDR_a8"/>
    <property type="match status" value="1"/>
</dbReference>
<dbReference type="InterPro" id="IPR001509">
    <property type="entry name" value="Epimerase_deHydtase"/>
</dbReference>
<evidence type="ECO:0000259" key="5">
    <source>
        <dbReference type="Pfam" id="PF08338"/>
    </source>
</evidence>
<keyword evidence="7" id="KW-1185">Reference proteome</keyword>
<dbReference type="InterPro" id="IPR005031">
    <property type="entry name" value="COQ10_START"/>
</dbReference>
<dbReference type="Pfam" id="PF03364">
    <property type="entry name" value="Polyketide_cyc"/>
    <property type="match status" value="1"/>
</dbReference>
<dbReference type="SUPFAM" id="SSF55961">
    <property type="entry name" value="Bet v1-like"/>
    <property type="match status" value="1"/>
</dbReference>
<comment type="similarity">
    <text evidence="2">Belongs to the NAD(P)-dependent epimerase/dehydratase family. SDR39U1 subfamily.</text>
</comment>
<feature type="domain" description="DUF1731" evidence="5">
    <location>
        <begin position="420"/>
        <end position="464"/>
    </location>
</feature>
<dbReference type="PANTHER" id="PTHR11092">
    <property type="entry name" value="SUGAR NUCLEOTIDE EPIMERASE RELATED"/>
    <property type="match status" value="1"/>
</dbReference>
<dbReference type="EMBL" id="SJPN01000030">
    <property type="protein sequence ID" value="TWT87925.1"/>
    <property type="molecule type" value="Genomic_DNA"/>
</dbReference>
<comment type="similarity">
    <text evidence="1">Belongs to the ribosome association toxin RatA family.</text>
</comment>
<organism evidence="6 7">
    <name type="scientific">Stieleria varia</name>
    <dbReference type="NCBI Taxonomy" id="2528005"/>
    <lineage>
        <taxon>Bacteria</taxon>
        <taxon>Pseudomonadati</taxon>
        <taxon>Planctomycetota</taxon>
        <taxon>Planctomycetia</taxon>
        <taxon>Pirellulales</taxon>
        <taxon>Pirellulaceae</taxon>
        <taxon>Stieleria</taxon>
    </lineage>
</organism>
<dbReference type="Pfam" id="PF01370">
    <property type="entry name" value="Epimerase"/>
    <property type="match status" value="1"/>
</dbReference>
<dbReference type="Gene3D" id="3.30.530.20">
    <property type="match status" value="1"/>
</dbReference>
<protein>
    <submittedName>
        <fullName evidence="6">Epimerase family protein</fullName>
    </submittedName>
</protein>
<evidence type="ECO:0000259" key="3">
    <source>
        <dbReference type="Pfam" id="PF01370"/>
    </source>
</evidence>
<dbReference type="InterPro" id="IPR010099">
    <property type="entry name" value="SDR39U1"/>
</dbReference>
<evidence type="ECO:0000313" key="6">
    <source>
        <dbReference type="EMBL" id="TWT87925.1"/>
    </source>
</evidence>
<evidence type="ECO:0000256" key="1">
    <source>
        <dbReference type="ARBA" id="ARBA00008918"/>
    </source>
</evidence>
<dbReference type="CDD" id="cd07820">
    <property type="entry name" value="SRPBCC_3"/>
    <property type="match status" value="1"/>
</dbReference>
<feature type="domain" description="Coenzyme Q-binding protein COQ10 START" evidence="4">
    <location>
        <begin position="14"/>
        <end position="148"/>
    </location>
</feature>
<evidence type="ECO:0000259" key="4">
    <source>
        <dbReference type="Pfam" id="PF03364"/>
    </source>
</evidence>
<dbReference type="NCBIfam" id="TIGR01777">
    <property type="entry name" value="yfcH"/>
    <property type="match status" value="1"/>
</dbReference>
<evidence type="ECO:0000256" key="2">
    <source>
        <dbReference type="ARBA" id="ARBA00009353"/>
    </source>
</evidence>
<dbReference type="InterPro" id="IPR013549">
    <property type="entry name" value="DUF1731"/>
</dbReference>
<accession>A0A5C5ZL88</accession>
<dbReference type="PANTHER" id="PTHR11092:SF0">
    <property type="entry name" value="EPIMERASE FAMILY PROTEIN SDR39U1"/>
    <property type="match status" value="1"/>
</dbReference>
<dbReference type="InterPro" id="IPR036291">
    <property type="entry name" value="NAD(P)-bd_dom_sf"/>
</dbReference>
<dbReference type="SUPFAM" id="SSF51735">
    <property type="entry name" value="NAD(P)-binding Rossmann-fold domains"/>
    <property type="match status" value="1"/>
</dbReference>
<dbReference type="InterPro" id="IPR023393">
    <property type="entry name" value="START-like_dom_sf"/>
</dbReference>
<evidence type="ECO:0000313" key="7">
    <source>
        <dbReference type="Proteomes" id="UP000320176"/>
    </source>
</evidence>
<gene>
    <name evidence="6" type="ORF">Pla52n_69560</name>
</gene>
<dbReference type="RefSeq" id="WP_146523786.1">
    <property type="nucleotide sequence ID" value="NZ_CP151726.1"/>
</dbReference>
<dbReference type="Pfam" id="PF08338">
    <property type="entry name" value="DUF1731"/>
    <property type="match status" value="1"/>
</dbReference>
<feature type="domain" description="NAD-dependent epimerase/dehydratase" evidence="3">
    <location>
        <begin position="177"/>
        <end position="386"/>
    </location>
</feature>
<reference evidence="6 7" key="1">
    <citation type="submission" date="2019-02" db="EMBL/GenBank/DDBJ databases">
        <title>Deep-cultivation of Planctomycetes and their phenomic and genomic characterization uncovers novel biology.</title>
        <authorList>
            <person name="Wiegand S."/>
            <person name="Jogler M."/>
            <person name="Boedeker C."/>
            <person name="Pinto D."/>
            <person name="Vollmers J."/>
            <person name="Rivas-Marin E."/>
            <person name="Kohn T."/>
            <person name="Peeters S.H."/>
            <person name="Heuer A."/>
            <person name="Rast P."/>
            <person name="Oberbeckmann S."/>
            <person name="Bunk B."/>
            <person name="Jeske O."/>
            <person name="Meyerdierks A."/>
            <person name="Storesund J.E."/>
            <person name="Kallscheuer N."/>
            <person name="Luecker S."/>
            <person name="Lage O.M."/>
            <person name="Pohl T."/>
            <person name="Merkel B.J."/>
            <person name="Hornburger P."/>
            <person name="Mueller R.-W."/>
            <person name="Bruemmer F."/>
            <person name="Labrenz M."/>
            <person name="Spormann A.M."/>
            <person name="Op Den Camp H."/>
            <person name="Overmann J."/>
            <person name="Amann R."/>
            <person name="Jetten M.S.M."/>
            <person name="Mascher T."/>
            <person name="Medema M.H."/>
            <person name="Devos D.P."/>
            <person name="Kaster A.-K."/>
            <person name="Ovreas L."/>
            <person name="Rohde M."/>
            <person name="Galperin M.Y."/>
            <person name="Jogler C."/>
        </authorList>
    </citation>
    <scope>NUCLEOTIDE SEQUENCE [LARGE SCALE GENOMIC DNA]</scope>
    <source>
        <strain evidence="6 7">Pla52n</strain>
    </source>
</reference>
<dbReference type="Proteomes" id="UP000320176">
    <property type="component" value="Unassembled WGS sequence"/>
</dbReference>
<dbReference type="AlphaFoldDB" id="A0A5C5ZL88"/>